<evidence type="ECO:0000313" key="1">
    <source>
        <dbReference type="EMBL" id="KAJ3649303.1"/>
    </source>
</evidence>
<reference evidence="1" key="1">
    <citation type="journal article" date="2023" name="G3 (Bethesda)">
        <title>Whole genome assemblies of Zophobas morio and Tenebrio molitor.</title>
        <authorList>
            <person name="Kaur S."/>
            <person name="Stinson S.A."/>
            <person name="diCenzo G.C."/>
        </authorList>
    </citation>
    <scope>NUCLEOTIDE SEQUENCE</scope>
    <source>
        <strain evidence="1">QUZm001</strain>
    </source>
</reference>
<dbReference type="EMBL" id="JALNTZ010000006">
    <property type="protein sequence ID" value="KAJ3649303.1"/>
    <property type="molecule type" value="Genomic_DNA"/>
</dbReference>
<keyword evidence="2" id="KW-1185">Reference proteome</keyword>
<dbReference type="Proteomes" id="UP001168821">
    <property type="component" value="Unassembled WGS sequence"/>
</dbReference>
<proteinExistence type="predicted"/>
<evidence type="ECO:0000313" key="2">
    <source>
        <dbReference type="Proteomes" id="UP001168821"/>
    </source>
</evidence>
<accession>A0AA38I249</accession>
<name>A0AA38I249_9CUCU</name>
<sequence>MELKIEKSVSQKLGLLQLRYQSMLQEFTDQPKELQNGFFQYDGVTAHTKQMTLNFSREFYDNCLISYQTDHSLPTFITRFDTFGLFRVPDVEKHHLQNLCISSTTYKPEFEKSVNKLHQKFLTEYSRISNEELMCL</sequence>
<dbReference type="AlphaFoldDB" id="A0AA38I249"/>
<comment type="caution">
    <text evidence="1">The sequence shown here is derived from an EMBL/GenBank/DDBJ whole genome shotgun (WGS) entry which is preliminary data.</text>
</comment>
<gene>
    <name evidence="1" type="ORF">Zmor_021054</name>
</gene>
<organism evidence="1 2">
    <name type="scientific">Zophobas morio</name>
    <dbReference type="NCBI Taxonomy" id="2755281"/>
    <lineage>
        <taxon>Eukaryota</taxon>
        <taxon>Metazoa</taxon>
        <taxon>Ecdysozoa</taxon>
        <taxon>Arthropoda</taxon>
        <taxon>Hexapoda</taxon>
        <taxon>Insecta</taxon>
        <taxon>Pterygota</taxon>
        <taxon>Neoptera</taxon>
        <taxon>Endopterygota</taxon>
        <taxon>Coleoptera</taxon>
        <taxon>Polyphaga</taxon>
        <taxon>Cucujiformia</taxon>
        <taxon>Tenebrionidae</taxon>
        <taxon>Zophobas</taxon>
    </lineage>
</organism>
<protein>
    <submittedName>
        <fullName evidence="1">Uncharacterized protein</fullName>
    </submittedName>
</protein>